<dbReference type="EMBL" id="FOSK01000002">
    <property type="protein sequence ID" value="SFK12004.1"/>
    <property type="molecule type" value="Genomic_DNA"/>
</dbReference>
<name>A0A1I3WX04_9HYPH</name>
<gene>
    <name evidence="3" type="ORF">SAMN04488518_102242</name>
</gene>
<reference evidence="3 4" key="1">
    <citation type="submission" date="2016-10" db="EMBL/GenBank/DDBJ databases">
        <authorList>
            <person name="Varghese N."/>
            <person name="Submissions S."/>
        </authorList>
    </citation>
    <scope>NUCLEOTIDE SEQUENCE [LARGE SCALE GENOMIC DNA]</scope>
    <source>
        <strain evidence="3 4">DSM 16392</strain>
    </source>
</reference>
<dbReference type="RefSeq" id="WP_093517403.1">
    <property type="nucleotide sequence ID" value="NZ_FOSK01000002.1"/>
</dbReference>
<evidence type="ECO:0000313" key="4">
    <source>
        <dbReference type="Proteomes" id="UP000199598"/>
    </source>
</evidence>
<evidence type="ECO:0000256" key="2">
    <source>
        <dbReference type="ARBA" id="ARBA00022679"/>
    </source>
</evidence>
<accession>A0A1I3WX04</accession>
<dbReference type="InterPro" id="IPR002516">
    <property type="entry name" value="Glyco_trans_11"/>
</dbReference>
<dbReference type="Proteomes" id="UP000199598">
    <property type="component" value="Unassembled WGS sequence"/>
</dbReference>
<evidence type="ECO:0000313" key="3">
    <source>
        <dbReference type="EMBL" id="SFK12004.1"/>
    </source>
</evidence>
<keyword evidence="4" id="KW-1185">Reference proteome</keyword>
<dbReference type="GO" id="GO:0016740">
    <property type="term" value="F:transferase activity"/>
    <property type="evidence" value="ECO:0007669"/>
    <property type="project" value="UniProtKB-KW"/>
</dbReference>
<dbReference type="PANTHER" id="PTHR11927:SF9">
    <property type="entry name" value="L-FUCOSYLTRANSFERASE"/>
    <property type="match status" value="1"/>
</dbReference>
<protein>
    <submittedName>
        <fullName evidence="3">Glycosyl transferase family 11</fullName>
    </submittedName>
</protein>
<comment type="caution">
    <text evidence="3">The sequence shown here is derived from an EMBL/GenBank/DDBJ whole genome shotgun (WGS) entry which is preliminary data.</text>
</comment>
<dbReference type="PANTHER" id="PTHR11927">
    <property type="entry name" value="GALACTOSIDE 2-L-FUCOSYLTRANSFERASE"/>
    <property type="match status" value="1"/>
</dbReference>
<dbReference type="Pfam" id="PF01531">
    <property type="entry name" value="Glyco_transf_11"/>
    <property type="match status" value="1"/>
</dbReference>
<evidence type="ECO:0000256" key="1">
    <source>
        <dbReference type="ARBA" id="ARBA00022676"/>
    </source>
</evidence>
<dbReference type="Gene3D" id="3.40.50.11350">
    <property type="match status" value="1"/>
</dbReference>
<sequence length="303" mass="34875">MIIVNLKGRLGNQLFQWAAARYLADASKSEIVLYSGERDRKAGRTPPLMGFPLPTRVAQPKDFRKVFFPFGKFSKQLQQVLRHVRAFKSRQILSLDELEAARRSPCKNYLLNGYFMSSHIADAIRKTLQQDLNLLDFTPSRYPYLDIVDHPRAVALHIRRGDFATGPARQSYGLCSVEYYLRSLQTLEDKIGPVKPVVFSDDISWCEDVLAHVPNVTFFKAPTDGRDFEDMMLMSRCAHQIIANSTYSWWAAYLNKNPEKQVFAPYPWRAAKEHQNQYFLPENWQRVAKYASSVSPSPMLQST</sequence>
<keyword evidence="2 3" id="KW-0808">Transferase</keyword>
<proteinExistence type="predicted"/>
<keyword evidence="1" id="KW-0328">Glycosyltransferase</keyword>
<dbReference type="CDD" id="cd11301">
    <property type="entry name" value="Fut1_Fut2_like"/>
    <property type="match status" value="1"/>
</dbReference>
<organism evidence="3 4">
    <name type="scientific">Pseudovibrio ascidiaceicola</name>
    <dbReference type="NCBI Taxonomy" id="285279"/>
    <lineage>
        <taxon>Bacteria</taxon>
        <taxon>Pseudomonadati</taxon>
        <taxon>Pseudomonadota</taxon>
        <taxon>Alphaproteobacteria</taxon>
        <taxon>Hyphomicrobiales</taxon>
        <taxon>Stappiaceae</taxon>
        <taxon>Pseudovibrio</taxon>
    </lineage>
</organism>